<dbReference type="InterPro" id="IPR026044">
    <property type="entry name" value="MltA"/>
</dbReference>
<dbReference type="CDD" id="cd14668">
    <property type="entry name" value="mlta_B"/>
    <property type="match status" value="1"/>
</dbReference>
<evidence type="ECO:0000313" key="9">
    <source>
        <dbReference type="Proteomes" id="UP001161409"/>
    </source>
</evidence>
<comment type="caution">
    <text evidence="8">The sequence shown here is derived from an EMBL/GenBank/DDBJ whole genome shotgun (WGS) entry which is preliminary data.</text>
</comment>
<dbReference type="Proteomes" id="UP001161409">
    <property type="component" value="Unassembled WGS sequence"/>
</dbReference>
<dbReference type="Gene3D" id="2.40.240.50">
    <property type="entry name" value="Barwin-like endoglucanases"/>
    <property type="match status" value="1"/>
</dbReference>
<dbReference type="PIRSF" id="PIRSF019422">
    <property type="entry name" value="MltA"/>
    <property type="match status" value="1"/>
</dbReference>
<keyword evidence="6" id="KW-0472">Membrane</keyword>
<accession>A0ABQ5U0U6</accession>
<evidence type="ECO:0000256" key="4">
    <source>
        <dbReference type="ARBA" id="ARBA00023316"/>
    </source>
</evidence>
<name>A0ABQ5U0U6_9PROT</name>
<dbReference type="InterPro" id="IPR036908">
    <property type="entry name" value="RlpA-like_sf"/>
</dbReference>
<dbReference type="InterPro" id="IPR005300">
    <property type="entry name" value="MltA_B"/>
</dbReference>
<dbReference type="EMBL" id="BSNF01000001">
    <property type="protein sequence ID" value="GLQ04929.1"/>
    <property type="molecule type" value="Genomic_DNA"/>
</dbReference>
<feature type="transmembrane region" description="Helical" evidence="6">
    <location>
        <begin position="7"/>
        <end position="27"/>
    </location>
</feature>
<dbReference type="PANTHER" id="PTHR30124:SF0">
    <property type="entry name" value="MEMBRANE-BOUND LYTIC MUREIN TRANSGLYCOSYLASE A"/>
    <property type="match status" value="1"/>
</dbReference>
<keyword evidence="9" id="KW-1185">Reference proteome</keyword>
<keyword evidence="4" id="KW-0961">Cell wall biogenesis/degradation</keyword>
<proteinExistence type="predicted"/>
<gene>
    <name evidence="8" type="ORF">GCM10007924_01500</name>
</gene>
<dbReference type="Pfam" id="PF03562">
    <property type="entry name" value="MltA"/>
    <property type="match status" value="1"/>
</dbReference>
<evidence type="ECO:0000256" key="1">
    <source>
        <dbReference type="ARBA" id="ARBA00001420"/>
    </source>
</evidence>
<dbReference type="InterPro" id="IPR010611">
    <property type="entry name" value="3D_dom"/>
</dbReference>
<dbReference type="EC" id="4.2.2.n1" evidence="2"/>
<evidence type="ECO:0000256" key="5">
    <source>
        <dbReference type="ARBA" id="ARBA00030918"/>
    </source>
</evidence>
<sequence>MSSRNWFLAVCIIAVVGAGGYLLWSYLQPEEEIADQLVLEASDFSRLDGWSEDSFTGFLDAFGKSCEKIQTLPDSRSMGGQNIAGTAGDWKDVCEQGMALSGEAADIRSFVETRFTPFSVRNNDQPDGLFTGYYEASLKGSRVKSETYNTPLLKRPDDLVMVNLGAFRDSLRGQRIAGFVRDGQLKPYFDRTEIETGALDDRDLEIVYVDSAVDAFFLHIQGSGWVDMEDGNDLRVGYAGQNGHPYYAIGRTLIEQGHVTKEKMSMQAIRDWLETNPDKADELMRLNRSYVFFRELDTGGPIGAQGVELTPERSLAVDRKWMPLGVPIWLETELQENPDTDIVTPFRRLMMAQDTGGAIRGPVRGDVFWGHGQMAYDRAGAMKSGGRYWILLPNSVAERHKAQKIS</sequence>
<protein>
    <recommendedName>
        <fullName evidence="2">peptidoglycan lytic exotransglycosylase</fullName>
        <ecNumber evidence="2">4.2.2.n1</ecNumber>
    </recommendedName>
    <alternativeName>
        <fullName evidence="5">Murein hydrolase A</fullName>
    </alternativeName>
</protein>
<evidence type="ECO:0000259" key="7">
    <source>
        <dbReference type="SMART" id="SM00925"/>
    </source>
</evidence>
<comment type="catalytic activity">
    <reaction evidence="1">
        <text>Exolytic cleavage of the (1-&gt;4)-beta-glycosidic linkage between N-acetylmuramic acid (MurNAc) and N-acetylglucosamine (GlcNAc) residues in peptidoglycan, from either the reducing or the non-reducing ends of the peptidoglycan chains, with concomitant formation of a 1,6-anhydrobond in the MurNAc residue.</text>
        <dbReference type="EC" id="4.2.2.n1"/>
    </reaction>
</comment>
<keyword evidence="6" id="KW-0812">Transmembrane</keyword>
<dbReference type="Gene3D" id="2.40.40.10">
    <property type="entry name" value="RlpA-like domain"/>
    <property type="match status" value="1"/>
</dbReference>
<organism evidence="8 9">
    <name type="scientific">Sneathiella chinensis</name>
    <dbReference type="NCBI Taxonomy" id="349750"/>
    <lineage>
        <taxon>Bacteria</taxon>
        <taxon>Pseudomonadati</taxon>
        <taxon>Pseudomonadota</taxon>
        <taxon>Alphaproteobacteria</taxon>
        <taxon>Sneathiellales</taxon>
        <taxon>Sneathiellaceae</taxon>
        <taxon>Sneathiella</taxon>
    </lineage>
</organism>
<dbReference type="SUPFAM" id="SSF50685">
    <property type="entry name" value="Barwin-like endoglucanases"/>
    <property type="match status" value="1"/>
</dbReference>
<reference evidence="8" key="1">
    <citation type="journal article" date="2014" name="Int. J. Syst. Evol. Microbiol.">
        <title>Complete genome of a new Firmicutes species belonging to the dominant human colonic microbiota ('Ruminococcus bicirculans') reveals two chromosomes and a selective capacity to utilize plant glucans.</title>
        <authorList>
            <consortium name="NISC Comparative Sequencing Program"/>
            <person name="Wegmann U."/>
            <person name="Louis P."/>
            <person name="Goesmann A."/>
            <person name="Henrissat B."/>
            <person name="Duncan S.H."/>
            <person name="Flint H.J."/>
        </authorList>
    </citation>
    <scope>NUCLEOTIDE SEQUENCE</scope>
    <source>
        <strain evidence="8">NBRC 103408</strain>
    </source>
</reference>
<dbReference type="CDD" id="cd14485">
    <property type="entry name" value="mltA_like_LT_A"/>
    <property type="match status" value="1"/>
</dbReference>
<dbReference type="Pfam" id="PF06725">
    <property type="entry name" value="3D"/>
    <property type="match status" value="1"/>
</dbReference>
<keyword evidence="3" id="KW-0456">Lyase</keyword>
<dbReference type="PANTHER" id="PTHR30124">
    <property type="entry name" value="MEMBRANE-BOUND LYTIC MUREIN TRANSGLYCOSYLASE A"/>
    <property type="match status" value="1"/>
</dbReference>
<dbReference type="RefSeq" id="WP_169558968.1">
    <property type="nucleotide sequence ID" value="NZ_BSNF01000001.1"/>
</dbReference>
<evidence type="ECO:0000256" key="3">
    <source>
        <dbReference type="ARBA" id="ARBA00023239"/>
    </source>
</evidence>
<evidence type="ECO:0000313" key="8">
    <source>
        <dbReference type="EMBL" id="GLQ04929.1"/>
    </source>
</evidence>
<keyword evidence="6" id="KW-1133">Transmembrane helix</keyword>
<reference evidence="8" key="2">
    <citation type="submission" date="2023-01" db="EMBL/GenBank/DDBJ databases">
        <title>Draft genome sequence of Sneathiella chinensis strain NBRC 103408.</title>
        <authorList>
            <person name="Sun Q."/>
            <person name="Mori K."/>
        </authorList>
    </citation>
    <scope>NUCLEOTIDE SEQUENCE</scope>
    <source>
        <strain evidence="8">NBRC 103408</strain>
    </source>
</reference>
<evidence type="ECO:0000256" key="2">
    <source>
        <dbReference type="ARBA" id="ARBA00012587"/>
    </source>
</evidence>
<dbReference type="SMART" id="SM00925">
    <property type="entry name" value="MltA"/>
    <property type="match status" value="1"/>
</dbReference>
<evidence type="ECO:0000256" key="6">
    <source>
        <dbReference type="SAM" id="Phobius"/>
    </source>
</evidence>
<feature type="domain" description="Lytic transglycosylase MltA" evidence="7">
    <location>
        <begin position="137"/>
        <end position="294"/>
    </location>
</feature>